<evidence type="ECO:0000313" key="2">
    <source>
        <dbReference type="EMBL" id="GAA5186007.1"/>
    </source>
</evidence>
<dbReference type="InterPro" id="IPR008964">
    <property type="entry name" value="Invasin/intimin_cell_adhesion"/>
</dbReference>
<dbReference type="Pfam" id="PF26182">
    <property type="entry name" value="Ig_NUP210_5th"/>
    <property type="match status" value="1"/>
</dbReference>
<keyword evidence="3" id="KW-1185">Reference proteome</keyword>
<reference evidence="3" key="1">
    <citation type="journal article" date="2019" name="Int. J. Syst. Evol. Microbiol.">
        <title>The Global Catalogue of Microorganisms (GCM) 10K type strain sequencing project: providing services to taxonomists for standard genome sequencing and annotation.</title>
        <authorList>
            <consortium name="The Broad Institute Genomics Platform"/>
            <consortium name="The Broad Institute Genome Sequencing Center for Infectious Disease"/>
            <person name="Wu L."/>
            <person name="Ma J."/>
        </authorList>
    </citation>
    <scope>NUCLEOTIDE SEQUENCE [LARGE SCALE GENOMIC DNA]</scope>
    <source>
        <strain evidence="3">JCM 18720</strain>
    </source>
</reference>
<accession>A0ABP9RTA3</accession>
<dbReference type="InterPro" id="IPR045197">
    <property type="entry name" value="NUP210-like"/>
</dbReference>
<organism evidence="2 3">
    <name type="scientific">Ferrimonas gelatinilytica</name>
    <dbReference type="NCBI Taxonomy" id="1255257"/>
    <lineage>
        <taxon>Bacteria</taxon>
        <taxon>Pseudomonadati</taxon>
        <taxon>Pseudomonadota</taxon>
        <taxon>Gammaproteobacteria</taxon>
        <taxon>Alteromonadales</taxon>
        <taxon>Ferrimonadaceae</taxon>
        <taxon>Ferrimonas</taxon>
    </lineage>
</organism>
<keyword evidence="1" id="KW-0732">Signal</keyword>
<evidence type="ECO:0008006" key="4">
    <source>
        <dbReference type="Google" id="ProtNLM"/>
    </source>
</evidence>
<evidence type="ECO:0000256" key="1">
    <source>
        <dbReference type="SAM" id="SignalP"/>
    </source>
</evidence>
<gene>
    <name evidence="2" type="ORF">GCM10025772_00600</name>
</gene>
<feature type="signal peptide" evidence="1">
    <location>
        <begin position="1"/>
        <end position="17"/>
    </location>
</feature>
<dbReference type="Proteomes" id="UP001501600">
    <property type="component" value="Unassembled WGS sequence"/>
</dbReference>
<dbReference type="RefSeq" id="WP_345315032.1">
    <property type="nucleotide sequence ID" value="NZ_BAABLF010000001.1"/>
</dbReference>
<name>A0ABP9RTA3_9GAMM</name>
<dbReference type="PANTHER" id="PTHR23019:SF0">
    <property type="entry name" value="NUCLEAR PORE MEMBRANE GLYCOPROTEIN 210"/>
    <property type="match status" value="1"/>
</dbReference>
<proteinExistence type="predicted"/>
<feature type="chain" id="PRO_5045237528" description="BIG2 domain-containing protein" evidence="1">
    <location>
        <begin position="18"/>
        <end position="333"/>
    </location>
</feature>
<dbReference type="SUPFAM" id="SSF49373">
    <property type="entry name" value="Invasin/intimin cell-adhesion fragments"/>
    <property type="match status" value="3"/>
</dbReference>
<comment type="caution">
    <text evidence="2">The sequence shown here is derived from an EMBL/GenBank/DDBJ whole genome shotgun (WGS) entry which is preliminary data.</text>
</comment>
<protein>
    <recommendedName>
        <fullName evidence="4">BIG2 domain-containing protein</fullName>
    </recommendedName>
</protein>
<sequence length="333" mass="34831">MASQFVLFRYILLMVSASILIGCGGGSNDSSGEEPPPKEHGHPLFFAQNVTKTYGDADFSQKVSGGNDGFISYSSSDNSVATVGASSGQVTIIGAGRTTITASEAESSRYFSQSTSYLLTVKKAPGKPITIGDDMLLTYGDEDFVQAAEGGNGEAIRYTSSDPTVASVNTESGVVSIKGAGAAVITATQAESENYLSQSASYQVVVAKASGAAGTPLFFAGDVNKFEDDPPFSYSAQGGNGGHVSYSSNNEQVASVDSNGLVTIKGSGEAQIIAQEAESNNYFGQSTSYILTVEPVIIVIPETLWDEADWDDTNATWGQIHPDAPHWNTAVFQ</sequence>
<dbReference type="EMBL" id="BAABLF010000001">
    <property type="protein sequence ID" value="GAA5186007.1"/>
    <property type="molecule type" value="Genomic_DNA"/>
</dbReference>
<dbReference type="PANTHER" id="PTHR23019">
    <property type="entry name" value="NUCLEAR PORE MEMBRANE GLYCOPROTEIN GP210-RELATED"/>
    <property type="match status" value="1"/>
</dbReference>
<evidence type="ECO:0000313" key="3">
    <source>
        <dbReference type="Proteomes" id="UP001501600"/>
    </source>
</evidence>
<dbReference type="Gene3D" id="2.60.40.1080">
    <property type="match status" value="3"/>
</dbReference>